<evidence type="ECO:0000256" key="4">
    <source>
        <dbReference type="ARBA" id="ARBA00022989"/>
    </source>
</evidence>
<feature type="transmembrane region" description="Helical" evidence="7">
    <location>
        <begin position="161"/>
        <end position="180"/>
    </location>
</feature>
<protein>
    <submittedName>
        <fullName evidence="8">Solute:sodium symporter family transporter</fullName>
    </submittedName>
</protein>
<keyword evidence="5 7" id="KW-0472">Membrane</keyword>
<proteinExistence type="inferred from homology"/>
<evidence type="ECO:0000256" key="6">
    <source>
        <dbReference type="RuleBase" id="RU362091"/>
    </source>
</evidence>
<feature type="transmembrane region" description="Helical" evidence="7">
    <location>
        <begin position="510"/>
        <end position="532"/>
    </location>
</feature>
<evidence type="ECO:0000256" key="3">
    <source>
        <dbReference type="ARBA" id="ARBA00022692"/>
    </source>
</evidence>
<feature type="transmembrane region" description="Helical" evidence="7">
    <location>
        <begin position="242"/>
        <end position="261"/>
    </location>
</feature>
<evidence type="ECO:0000313" key="8">
    <source>
        <dbReference type="EMBL" id="ASE35527.1"/>
    </source>
</evidence>
<dbReference type="Proteomes" id="UP000197058">
    <property type="component" value="Chromosome"/>
</dbReference>
<dbReference type="RefSeq" id="WP_088592696.1">
    <property type="nucleotide sequence ID" value="NZ_CP022046.2"/>
</dbReference>
<comment type="subcellular location">
    <subcellularLocation>
        <location evidence="1">Membrane</location>
        <topology evidence="1">Multi-pass membrane protein</topology>
    </subcellularLocation>
</comment>
<dbReference type="PROSITE" id="PS50283">
    <property type="entry name" value="NA_SOLUT_SYMP_3"/>
    <property type="match status" value="1"/>
</dbReference>
<dbReference type="Pfam" id="PF00474">
    <property type="entry name" value="SSF"/>
    <property type="match status" value="1"/>
</dbReference>
<dbReference type="PANTHER" id="PTHR11819">
    <property type="entry name" value="SOLUTE CARRIER FAMILY 5"/>
    <property type="match status" value="1"/>
</dbReference>
<reference evidence="9" key="1">
    <citation type="submission" date="2017-06" db="EMBL/GenBank/DDBJ databases">
        <title>FDA dAtabase for Regulatory Grade micrObial Sequences (FDA-ARGOS): Supporting development and validation of Infectious Disease Dx tests.</title>
        <authorList>
            <person name="Goldberg B."/>
            <person name="Campos J."/>
            <person name="Tallon L."/>
            <person name="Sadzewicz L."/>
            <person name="Sengamalay N."/>
            <person name="Ott S."/>
            <person name="Godinez A."/>
            <person name="Nagaraj S."/>
            <person name="Vavikolanu K."/>
            <person name="Nadendla S."/>
            <person name="George J."/>
            <person name="Geyer C."/>
            <person name="Sichtig H."/>
        </authorList>
    </citation>
    <scope>NUCLEOTIDE SEQUENCE [LARGE SCALE GENOMIC DNA]</scope>
    <source>
        <strain evidence="9">FDAARGOS_285</strain>
    </source>
</reference>
<feature type="transmembrane region" description="Helical" evidence="7">
    <location>
        <begin position="333"/>
        <end position="359"/>
    </location>
</feature>
<accession>A0AAI8DKK1</accession>
<dbReference type="Gene3D" id="1.20.1730.10">
    <property type="entry name" value="Sodium/glucose cotransporter"/>
    <property type="match status" value="1"/>
</dbReference>
<evidence type="ECO:0000256" key="2">
    <source>
        <dbReference type="ARBA" id="ARBA00006434"/>
    </source>
</evidence>
<organism evidence="8 9">
    <name type="scientific">Mammaliicoccus sciuri</name>
    <name type="common">Staphylococcus sciuri</name>
    <dbReference type="NCBI Taxonomy" id="1296"/>
    <lineage>
        <taxon>Bacteria</taxon>
        <taxon>Bacillati</taxon>
        <taxon>Bacillota</taxon>
        <taxon>Bacilli</taxon>
        <taxon>Bacillales</taxon>
        <taxon>Staphylococcaceae</taxon>
        <taxon>Mammaliicoccus</taxon>
    </lineage>
</organism>
<evidence type="ECO:0000256" key="1">
    <source>
        <dbReference type="ARBA" id="ARBA00004141"/>
    </source>
</evidence>
<evidence type="ECO:0000256" key="7">
    <source>
        <dbReference type="SAM" id="Phobius"/>
    </source>
</evidence>
<dbReference type="PANTHER" id="PTHR11819:SF195">
    <property type="entry name" value="SODIUM_GLUCOSE COTRANSPORTER 4"/>
    <property type="match status" value="1"/>
</dbReference>
<feature type="transmembrane region" description="Helical" evidence="7">
    <location>
        <begin position="35"/>
        <end position="56"/>
    </location>
</feature>
<feature type="transmembrane region" description="Helical" evidence="7">
    <location>
        <begin position="119"/>
        <end position="149"/>
    </location>
</feature>
<dbReference type="CDD" id="cd10328">
    <property type="entry name" value="SLC5sbd_YidK"/>
    <property type="match status" value="1"/>
</dbReference>
<feature type="transmembrane region" description="Helical" evidence="7">
    <location>
        <begin position="544"/>
        <end position="562"/>
    </location>
</feature>
<feature type="transmembrane region" description="Helical" evidence="7">
    <location>
        <begin position="6"/>
        <end position="23"/>
    </location>
</feature>
<evidence type="ECO:0000313" key="9">
    <source>
        <dbReference type="Proteomes" id="UP000197058"/>
    </source>
</evidence>
<feature type="transmembrane region" description="Helical" evidence="7">
    <location>
        <begin position="467"/>
        <end position="489"/>
    </location>
</feature>
<dbReference type="NCBIfam" id="TIGR00813">
    <property type="entry name" value="sss"/>
    <property type="match status" value="1"/>
</dbReference>
<dbReference type="EMBL" id="CP022046">
    <property type="protein sequence ID" value="ASE35527.1"/>
    <property type="molecule type" value="Genomic_DNA"/>
</dbReference>
<dbReference type="GO" id="GO:0005412">
    <property type="term" value="F:D-glucose:sodium symporter activity"/>
    <property type="evidence" value="ECO:0007669"/>
    <property type="project" value="TreeGrafter"/>
</dbReference>
<feature type="transmembrane region" description="Helical" evidence="7">
    <location>
        <begin position="404"/>
        <end position="427"/>
    </location>
</feature>
<evidence type="ECO:0000256" key="5">
    <source>
        <dbReference type="ARBA" id="ARBA00023136"/>
    </source>
</evidence>
<dbReference type="AlphaFoldDB" id="A0AAI8DKK1"/>
<dbReference type="KEGG" id="sscu:CEP64_13360"/>
<dbReference type="InterPro" id="IPR001734">
    <property type="entry name" value="Na/solute_symporter"/>
</dbReference>
<comment type="similarity">
    <text evidence="2 6">Belongs to the sodium:solute symporter (SSF) (TC 2.A.21) family.</text>
</comment>
<keyword evidence="3 7" id="KW-0812">Transmembrane</keyword>
<feature type="transmembrane region" description="Helical" evidence="7">
    <location>
        <begin position="192"/>
        <end position="212"/>
    </location>
</feature>
<keyword evidence="4 7" id="KW-1133">Transmembrane helix</keyword>
<dbReference type="GO" id="GO:0005886">
    <property type="term" value="C:plasma membrane"/>
    <property type="evidence" value="ECO:0007669"/>
    <property type="project" value="TreeGrafter"/>
</dbReference>
<dbReference type="NCBIfam" id="NF007790">
    <property type="entry name" value="PRK10484.1"/>
    <property type="match status" value="1"/>
</dbReference>
<name>A0AAI8DKK1_MAMSC</name>
<feature type="transmembrane region" description="Helical" evidence="7">
    <location>
        <begin position="76"/>
        <end position="98"/>
    </location>
</feature>
<dbReference type="InterPro" id="IPR038377">
    <property type="entry name" value="Na/Glc_symporter_sf"/>
</dbReference>
<feature type="transmembrane region" description="Helical" evidence="7">
    <location>
        <begin position="439"/>
        <end position="461"/>
    </location>
</feature>
<feature type="transmembrane region" description="Helical" evidence="7">
    <location>
        <begin position="380"/>
        <end position="398"/>
    </location>
</feature>
<sequence>MYVAFTLVSCAFFIGIVAWYSYYKTKNTVNSSGGFFLGGRGLTGGFIAGALILTNLSAEQLIGLNGQGYQNNLSSMGWEVTAGFSVIVLATILLPKYLGGDFTTLPEFINTRFDHQTRLLIVVLFMVGYGFITIPSVLYSGSLAVIQIFDIPNMFDITYEQSIWIIVWVIGIIGMLYAVLGGLKAIAISDTLNGIGLLIVGVLVPILGFIALGDGSMLAGMKTIATEHPEKLNSIGSQQDDVPFGSIFTGMIFANLFYWGTNQYVIQRTLGAKSLEEGQKGALFTGFLKILVPFLMMIPGVIAYHLYGSGLKNMDLAYPTLTKDVFPTFLNGFFLAVLLGAVFSSFNALLNSASTLFVYDIYKVLINKEATDRQMIRVSQWFGVILALITFFISPMLMNAPQGLWTIIRQFTGFFNIPIIAIVLVGIFSKRIPAIGPKIVIISHVIVYYLLIWGLPMFFHYEMTINFIYIQGLLFVVEVLLMIVIGAIKPLSTPYQFKPNPKVDMTPWKYTIPVTVVLFGSMIFTFILFSPIGLASQENIVSPLFWPMVVALVIVVGVLYYVSLKQWSHKYESTLKQQYNKQLKEELNIEQQGNVLPNSLEQSIK</sequence>
<gene>
    <name evidence="8" type="ORF">CEP64_13360</name>
</gene>
<feature type="transmembrane region" description="Helical" evidence="7">
    <location>
        <begin position="282"/>
        <end position="307"/>
    </location>
</feature>